<protein>
    <submittedName>
        <fullName evidence="7">Cell cycle control protein</fullName>
    </submittedName>
</protein>
<accession>A0A0L7KT63</accession>
<evidence type="ECO:0000256" key="6">
    <source>
        <dbReference type="SAM" id="Phobius"/>
    </source>
</evidence>
<comment type="similarity">
    <text evidence="2">Belongs to the CDC50/LEM3 family.</text>
</comment>
<evidence type="ECO:0000256" key="3">
    <source>
        <dbReference type="ARBA" id="ARBA00022692"/>
    </source>
</evidence>
<feature type="non-terminal residue" evidence="7">
    <location>
        <position position="108"/>
    </location>
</feature>
<comment type="subcellular location">
    <subcellularLocation>
        <location evidence="1">Membrane</location>
        <topology evidence="1">Multi-pass membrane protein</topology>
    </subcellularLocation>
</comment>
<dbReference type="Proteomes" id="UP000037510">
    <property type="component" value="Unassembled WGS sequence"/>
</dbReference>
<dbReference type="GO" id="GO:0005783">
    <property type="term" value="C:endoplasmic reticulum"/>
    <property type="evidence" value="ECO:0007669"/>
    <property type="project" value="TreeGrafter"/>
</dbReference>
<keyword evidence="3 6" id="KW-0812">Transmembrane</keyword>
<feature type="transmembrane region" description="Helical" evidence="6">
    <location>
        <begin position="82"/>
        <end position="102"/>
    </location>
</feature>
<dbReference type="Pfam" id="PF03381">
    <property type="entry name" value="CDC50"/>
    <property type="match status" value="2"/>
</dbReference>
<dbReference type="EMBL" id="JTDY01005928">
    <property type="protein sequence ID" value="KOB66473.1"/>
    <property type="molecule type" value="Genomic_DNA"/>
</dbReference>
<keyword evidence="8" id="KW-1185">Reference proteome</keyword>
<comment type="caution">
    <text evidence="7">The sequence shown here is derived from an EMBL/GenBank/DDBJ whole genome shotgun (WGS) entry which is preliminary data.</text>
</comment>
<dbReference type="GO" id="GO:0005886">
    <property type="term" value="C:plasma membrane"/>
    <property type="evidence" value="ECO:0007669"/>
    <property type="project" value="TreeGrafter"/>
</dbReference>
<dbReference type="STRING" id="104452.A0A0L7KT63"/>
<evidence type="ECO:0000313" key="8">
    <source>
        <dbReference type="Proteomes" id="UP000037510"/>
    </source>
</evidence>
<keyword evidence="4 6" id="KW-1133">Transmembrane helix</keyword>
<sequence length="108" mass="11948">MRTAALPTFRKLYRRVDHSQVGFITGLMKGAYELNVEYKVPTLYKNPFLGVAYVVVGTLCLLLGIVLLVIHVPTLYKNPFLGVAYVVVGTLCLLLGIVLLVIHVKCSK</sequence>
<dbReference type="PANTHER" id="PTHR10926:SF0">
    <property type="entry name" value="CDC50, ISOFORM A"/>
    <property type="match status" value="1"/>
</dbReference>
<feature type="transmembrane region" description="Helical" evidence="6">
    <location>
        <begin position="48"/>
        <end position="70"/>
    </location>
</feature>
<evidence type="ECO:0000256" key="1">
    <source>
        <dbReference type="ARBA" id="ARBA00004141"/>
    </source>
</evidence>
<evidence type="ECO:0000256" key="4">
    <source>
        <dbReference type="ARBA" id="ARBA00022989"/>
    </source>
</evidence>
<evidence type="ECO:0000256" key="2">
    <source>
        <dbReference type="ARBA" id="ARBA00009457"/>
    </source>
</evidence>
<gene>
    <name evidence="7" type="ORF">OBRU01_21318</name>
</gene>
<dbReference type="GO" id="GO:0005794">
    <property type="term" value="C:Golgi apparatus"/>
    <property type="evidence" value="ECO:0007669"/>
    <property type="project" value="TreeGrafter"/>
</dbReference>
<evidence type="ECO:0000313" key="7">
    <source>
        <dbReference type="EMBL" id="KOB66473.1"/>
    </source>
</evidence>
<dbReference type="PANTHER" id="PTHR10926">
    <property type="entry name" value="CELL CYCLE CONTROL PROTEIN 50"/>
    <property type="match status" value="1"/>
</dbReference>
<dbReference type="InterPro" id="IPR005045">
    <property type="entry name" value="CDC50/LEM3_fam"/>
</dbReference>
<reference evidence="7 8" key="1">
    <citation type="journal article" date="2015" name="Genome Biol. Evol.">
        <title>The genome of winter moth (Operophtera brumata) provides a genomic perspective on sexual dimorphism and phenology.</title>
        <authorList>
            <person name="Derks M.F."/>
            <person name="Smit S."/>
            <person name="Salis L."/>
            <person name="Schijlen E."/>
            <person name="Bossers A."/>
            <person name="Mateman C."/>
            <person name="Pijl A.S."/>
            <person name="de Ridder D."/>
            <person name="Groenen M.A."/>
            <person name="Visser M.E."/>
            <person name="Megens H.J."/>
        </authorList>
    </citation>
    <scope>NUCLEOTIDE SEQUENCE [LARGE SCALE GENOMIC DNA]</scope>
    <source>
        <strain evidence="7">WM2013NL</strain>
        <tissue evidence="7">Head and thorax</tissue>
    </source>
</reference>
<proteinExistence type="inferred from homology"/>
<organism evidence="7 8">
    <name type="scientific">Operophtera brumata</name>
    <name type="common">Winter moth</name>
    <name type="synonym">Phalaena brumata</name>
    <dbReference type="NCBI Taxonomy" id="104452"/>
    <lineage>
        <taxon>Eukaryota</taxon>
        <taxon>Metazoa</taxon>
        <taxon>Ecdysozoa</taxon>
        <taxon>Arthropoda</taxon>
        <taxon>Hexapoda</taxon>
        <taxon>Insecta</taxon>
        <taxon>Pterygota</taxon>
        <taxon>Neoptera</taxon>
        <taxon>Endopterygota</taxon>
        <taxon>Lepidoptera</taxon>
        <taxon>Glossata</taxon>
        <taxon>Ditrysia</taxon>
        <taxon>Geometroidea</taxon>
        <taxon>Geometridae</taxon>
        <taxon>Larentiinae</taxon>
        <taxon>Operophtera</taxon>
    </lineage>
</organism>
<keyword evidence="5 6" id="KW-0472">Membrane</keyword>
<name>A0A0L7KT63_OPEBR</name>
<evidence type="ECO:0000256" key="5">
    <source>
        <dbReference type="ARBA" id="ARBA00023136"/>
    </source>
</evidence>
<dbReference type="AlphaFoldDB" id="A0A0L7KT63"/>